<accession>A0A2P6NEG0</accession>
<dbReference type="Gene3D" id="3.40.50.720">
    <property type="entry name" value="NAD(P)-binding Rossmann-like Domain"/>
    <property type="match status" value="1"/>
</dbReference>
<comment type="caution">
    <text evidence="1">The sequence shown here is derived from an EMBL/GenBank/DDBJ whole genome shotgun (WGS) entry which is preliminary data.</text>
</comment>
<dbReference type="SUPFAM" id="SSF51735">
    <property type="entry name" value="NAD(P)-binding Rossmann-fold domains"/>
    <property type="match status" value="1"/>
</dbReference>
<dbReference type="Proteomes" id="UP000241769">
    <property type="component" value="Unassembled WGS sequence"/>
</dbReference>
<sequence>MKLVITGGSGFVATEVIIQSLCNPSITSVIALARRPLSLPTSLPPTADVNKWKSLVVSDYSTYPEDVKRELSDADACIWTVAITPAKSASYDSKTVRKICLDDTMAGLNAIIEARSSSSASEGKPFRFIYMSGSAAERDQTKTPSFYPEYSLMRGETENLVLSFARDHSFDACVIKPGPITAPWSIGRHLLGFLVRWTMGLHPVSVQEVSATMLHQVVNGFDKEPLEIDDIIRIGRRELQDK</sequence>
<organism evidence="1 2">
    <name type="scientific">Planoprotostelium fungivorum</name>
    <dbReference type="NCBI Taxonomy" id="1890364"/>
    <lineage>
        <taxon>Eukaryota</taxon>
        <taxon>Amoebozoa</taxon>
        <taxon>Evosea</taxon>
        <taxon>Variosea</taxon>
        <taxon>Cavosteliida</taxon>
        <taxon>Cavosteliaceae</taxon>
        <taxon>Planoprotostelium</taxon>
    </lineage>
</organism>
<dbReference type="PANTHER" id="PTHR14097">
    <property type="entry name" value="OXIDOREDUCTASE HTATIP2"/>
    <property type="match status" value="1"/>
</dbReference>
<evidence type="ECO:0008006" key="3">
    <source>
        <dbReference type="Google" id="ProtNLM"/>
    </source>
</evidence>
<dbReference type="AlphaFoldDB" id="A0A2P6NEG0"/>
<proteinExistence type="predicted"/>
<dbReference type="InParanoid" id="A0A2P6NEG0"/>
<gene>
    <name evidence="1" type="ORF">PROFUN_10244</name>
</gene>
<dbReference type="PANTHER" id="PTHR14097:SF9">
    <property type="entry name" value="EPIMERASE, PUTATIVE (AFU_ORTHOLOGUE AFUA_8G07320)-RELATED"/>
    <property type="match status" value="1"/>
</dbReference>
<name>A0A2P6NEG0_9EUKA</name>
<protein>
    <recommendedName>
        <fullName evidence="3">NAD(P)-binding domain-containing protein</fullName>
    </recommendedName>
</protein>
<reference evidence="1 2" key="1">
    <citation type="journal article" date="2018" name="Genome Biol. Evol.">
        <title>Multiple Roots of Fruiting Body Formation in Amoebozoa.</title>
        <authorList>
            <person name="Hillmann F."/>
            <person name="Forbes G."/>
            <person name="Novohradska S."/>
            <person name="Ferling I."/>
            <person name="Riege K."/>
            <person name="Groth M."/>
            <person name="Westermann M."/>
            <person name="Marz M."/>
            <person name="Spaller T."/>
            <person name="Winckler T."/>
            <person name="Schaap P."/>
            <person name="Glockner G."/>
        </authorList>
    </citation>
    <scope>NUCLEOTIDE SEQUENCE [LARGE SCALE GENOMIC DNA]</scope>
    <source>
        <strain evidence="1 2">Jena</strain>
    </source>
</reference>
<keyword evidence="2" id="KW-1185">Reference proteome</keyword>
<dbReference type="EMBL" id="MDYQ01000105">
    <property type="protein sequence ID" value="PRP82340.1"/>
    <property type="molecule type" value="Genomic_DNA"/>
</dbReference>
<evidence type="ECO:0000313" key="1">
    <source>
        <dbReference type="EMBL" id="PRP82340.1"/>
    </source>
</evidence>
<dbReference type="OrthoDB" id="3535423at2759"/>
<dbReference type="InterPro" id="IPR036291">
    <property type="entry name" value="NAD(P)-bd_dom_sf"/>
</dbReference>
<evidence type="ECO:0000313" key="2">
    <source>
        <dbReference type="Proteomes" id="UP000241769"/>
    </source>
</evidence>